<dbReference type="Ensembl" id="ENSFTIT00000002710.1">
    <property type="protein sequence ID" value="ENSFTIP00000002587.1"/>
    <property type="gene ID" value="ENSFTIG00000001808.1"/>
</dbReference>
<comment type="similarity">
    <text evidence="1">Belongs to the RGS7BP/RGS9BP family.</text>
</comment>
<dbReference type="PANTHER" id="PTHR21029">
    <property type="entry name" value="R-SEVEN BINDING PROTEIN (R7BP) HOMOLOG"/>
    <property type="match status" value="1"/>
</dbReference>
<dbReference type="AlphaFoldDB" id="A0A8C4TUE7"/>
<evidence type="ECO:0000256" key="2">
    <source>
        <dbReference type="ARBA" id="ARBA00022700"/>
    </source>
</evidence>
<protein>
    <recommendedName>
        <fullName evidence="6">Regulator of G-protein signaling 9-binding protein</fullName>
    </recommendedName>
</protein>
<evidence type="ECO:0000313" key="5">
    <source>
        <dbReference type="Proteomes" id="UP000694562"/>
    </source>
</evidence>
<sequence>MAWGGWATCRTAGTAGMCAAAQAALCKATARHRQLVLQLGGSADSLRLTGKEGCVLLAGLRQAPVSPKERQELERLWVLFLSALELFLEDLCQAHHFCQLFSVLGGSTAPMHTRLEGWELPSHKRDRRGGDPTQPPSIPRLEEIEQVRAMLVEMESRANIPLWMVEATAGGARWHCSTHGSGWVGVGLMLGTVAGCSDLGTGEQASGFLALGLLRVCLPHVLLVG</sequence>
<dbReference type="Proteomes" id="UP000694562">
    <property type="component" value="Unplaced"/>
</dbReference>
<evidence type="ECO:0000313" key="4">
    <source>
        <dbReference type="Ensembl" id="ENSFTIP00000002587.1"/>
    </source>
</evidence>
<reference evidence="4" key="1">
    <citation type="submission" date="2025-08" db="UniProtKB">
        <authorList>
            <consortium name="Ensembl"/>
        </authorList>
    </citation>
    <scope>IDENTIFICATION</scope>
</reference>
<evidence type="ECO:0000256" key="1">
    <source>
        <dbReference type="ARBA" id="ARBA00007457"/>
    </source>
</evidence>
<keyword evidence="5" id="KW-1185">Reference proteome</keyword>
<name>A0A8C4TUE7_FALTI</name>
<evidence type="ECO:0008006" key="6">
    <source>
        <dbReference type="Google" id="ProtNLM"/>
    </source>
</evidence>
<proteinExistence type="inferred from homology"/>
<dbReference type="InterPro" id="IPR026512">
    <property type="entry name" value="RGS7BP/RGS9BP"/>
</dbReference>
<evidence type="ECO:0000256" key="3">
    <source>
        <dbReference type="SAM" id="MobiDB-lite"/>
    </source>
</evidence>
<dbReference type="GO" id="GO:0009968">
    <property type="term" value="P:negative regulation of signal transduction"/>
    <property type="evidence" value="ECO:0007669"/>
    <property type="project" value="UniProtKB-KW"/>
</dbReference>
<feature type="region of interest" description="Disordered" evidence="3">
    <location>
        <begin position="118"/>
        <end position="138"/>
    </location>
</feature>
<organism evidence="4 5">
    <name type="scientific">Falco tinnunculus</name>
    <name type="common">Common kestrel</name>
    <dbReference type="NCBI Taxonomy" id="100819"/>
    <lineage>
        <taxon>Eukaryota</taxon>
        <taxon>Metazoa</taxon>
        <taxon>Chordata</taxon>
        <taxon>Craniata</taxon>
        <taxon>Vertebrata</taxon>
        <taxon>Euteleostomi</taxon>
        <taxon>Archelosauria</taxon>
        <taxon>Archosauria</taxon>
        <taxon>Dinosauria</taxon>
        <taxon>Saurischia</taxon>
        <taxon>Theropoda</taxon>
        <taxon>Coelurosauria</taxon>
        <taxon>Aves</taxon>
        <taxon>Neognathae</taxon>
        <taxon>Neoaves</taxon>
        <taxon>Telluraves</taxon>
        <taxon>Australaves</taxon>
        <taxon>Falconiformes</taxon>
        <taxon>Falconidae</taxon>
        <taxon>Falco</taxon>
    </lineage>
</organism>
<reference evidence="4" key="2">
    <citation type="submission" date="2025-09" db="UniProtKB">
        <authorList>
            <consortium name="Ensembl"/>
        </authorList>
    </citation>
    <scope>IDENTIFICATION</scope>
</reference>
<accession>A0A8C4TUE7</accession>
<keyword evidence="2" id="KW-0734">Signal transduction inhibitor</keyword>